<dbReference type="InterPro" id="IPR054275">
    <property type="entry name" value="DUF7006"/>
</dbReference>
<name>A0ABV3MHJ9_9ENTE</name>
<accession>A0ABV3MHJ9</accession>
<proteinExistence type="predicted"/>
<organism evidence="1 2">
    <name type="scientific">Enterococcus entomosocium</name>
    <dbReference type="NCBI Taxonomy" id="3034352"/>
    <lineage>
        <taxon>Bacteria</taxon>
        <taxon>Bacillati</taxon>
        <taxon>Bacillota</taxon>
        <taxon>Bacilli</taxon>
        <taxon>Lactobacillales</taxon>
        <taxon>Enterococcaceae</taxon>
        <taxon>Enterococcus</taxon>
    </lineage>
</organism>
<keyword evidence="2" id="KW-1185">Reference proteome</keyword>
<evidence type="ECO:0000313" key="1">
    <source>
        <dbReference type="EMBL" id="MEW3467868.1"/>
    </source>
</evidence>
<reference evidence="1 2" key="1">
    <citation type="submission" date="2024-05" db="EMBL/GenBank/DDBJ databases">
        <title>Human gut microbiome strain richness.</title>
        <authorList>
            <person name="Chen-Liaw A."/>
        </authorList>
    </citation>
    <scope>NUCLEOTIDE SEQUENCE [LARGE SCALE GENOMIC DNA]</scope>
    <source>
        <strain evidence="1 2">J1100102st1_G3_J1100102_180507</strain>
    </source>
</reference>
<sequence>MLAETITKPEEYLLYSNKILLKAKITDSYPKIFEYYCELCEQFKAIFYDDDNLFLKMGKLLSIDAEIQMILEIVESSQNELLKDFKMSEDQIIQMIKFDKKYFYRELTGYTVKDNPRWSLIYLSEN</sequence>
<dbReference type="Proteomes" id="UP001554047">
    <property type="component" value="Unassembled WGS sequence"/>
</dbReference>
<gene>
    <name evidence="1" type="ORF">AB1I55_17370</name>
</gene>
<evidence type="ECO:0000313" key="2">
    <source>
        <dbReference type="Proteomes" id="UP001554047"/>
    </source>
</evidence>
<dbReference type="Pfam" id="PF22652">
    <property type="entry name" value="DUF7006"/>
    <property type="match status" value="1"/>
</dbReference>
<protein>
    <submittedName>
        <fullName evidence="1">Uncharacterized protein</fullName>
    </submittedName>
</protein>
<dbReference type="RefSeq" id="WP_366950491.1">
    <property type="nucleotide sequence ID" value="NZ_JBFDTA010000014.1"/>
</dbReference>
<comment type="caution">
    <text evidence="1">The sequence shown here is derived from an EMBL/GenBank/DDBJ whole genome shotgun (WGS) entry which is preliminary data.</text>
</comment>
<dbReference type="EMBL" id="JBFDTB010000054">
    <property type="protein sequence ID" value="MEW3467868.1"/>
    <property type="molecule type" value="Genomic_DNA"/>
</dbReference>